<accession>A0A8D9DXK0</accession>
<proteinExistence type="predicted"/>
<evidence type="ECO:0008006" key="2">
    <source>
        <dbReference type="Google" id="ProtNLM"/>
    </source>
</evidence>
<sequence length="137" mass="16500">MNKVLCSRSLSLALRLRLARCYIFSILLYGAESWTLTSTLLKKIEAFEMWVYRRMLRVSWVDKVTNIEILNRFRKTVEIVNTIKTRKLQYLGHISRHPERYSILHTVLKGKPEVRRGRGRKRASWMQNLREWYQESN</sequence>
<dbReference type="EMBL" id="HBUF01389181">
    <property type="protein sequence ID" value="CAG6733228.1"/>
    <property type="molecule type" value="Transcribed_RNA"/>
</dbReference>
<organism evidence="1">
    <name type="scientific">Cacopsylla melanoneura</name>
    <dbReference type="NCBI Taxonomy" id="428564"/>
    <lineage>
        <taxon>Eukaryota</taxon>
        <taxon>Metazoa</taxon>
        <taxon>Ecdysozoa</taxon>
        <taxon>Arthropoda</taxon>
        <taxon>Hexapoda</taxon>
        <taxon>Insecta</taxon>
        <taxon>Pterygota</taxon>
        <taxon>Neoptera</taxon>
        <taxon>Paraneoptera</taxon>
        <taxon>Hemiptera</taxon>
        <taxon>Sternorrhyncha</taxon>
        <taxon>Psylloidea</taxon>
        <taxon>Psyllidae</taxon>
        <taxon>Psyllinae</taxon>
        <taxon>Cacopsylla</taxon>
    </lineage>
</organism>
<reference evidence="1" key="1">
    <citation type="submission" date="2021-05" db="EMBL/GenBank/DDBJ databases">
        <authorList>
            <person name="Alioto T."/>
            <person name="Alioto T."/>
            <person name="Gomez Garrido J."/>
        </authorList>
    </citation>
    <scope>NUCLEOTIDE SEQUENCE</scope>
</reference>
<name>A0A8D9DXK0_9HEMI</name>
<dbReference type="AlphaFoldDB" id="A0A8D9DXK0"/>
<evidence type="ECO:0000313" key="1">
    <source>
        <dbReference type="EMBL" id="CAG6733228.1"/>
    </source>
</evidence>
<dbReference type="PANTHER" id="PTHR47027:SF20">
    <property type="entry name" value="REVERSE TRANSCRIPTASE-LIKE PROTEIN WITH RNA-DIRECTED DNA POLYMERASE DOMAIN"/>
    <property type="match status" value="1"/>
</dbReference>
<protein>
    <recommendedName>
        <fullName evidence="2">Endonuclease-reverse transcriptase</fullName>
    </recommendedName>
</protein>
<dbReference type="PANTHER" id="PTHR47027">
    <property type="entry name" value="REVERSE TRANSCRIPTASE DOMAIN-CONTAINING PROTEIN"/>
    <property type="match status" value="1"/>
</dbReference>